<sequence length="153" mass="16536">MPLPVQVFNLQQPASSVSGSGGAESQDRMRDSSAPSSASSSVTDLYCTPHSSRSDLVLPGTAGDFSLSASLSACTLLYEISGRADLRTVRVSRPPGAVPRTRCQVPGPCCRGPWSPCRSTWTPRKTRRMHLTSTTWWRTPAWIWNSTRPATAA</sequence>
<evidence type="ECO:0000256" key="1">
    <source>
        <dbReference type="SAM" id="MobiDB-lite"/>
    </source>
</evidence>
<evidence type="ECO:0000313" key="2">
    <source>
        <dbReference type="EMBL" id="PNI21573.1"/>
    </source>
</evidence>
<proteinExistence type="predicted"/>
<evidence type="ECO:0000313" key="3">
    <source>
        <dbReference type="Proteomes" id="UP000236370"/>
    </source>
</evidence>
<name>A0A2J8JFN3_PANTR</name>
<dbReference type="Proteomes" id="UP000236370">
    <property type="component" value="Unassembled WGS sequence"/>
</dbReference>
<reference evidence="2 3" key="1">
    <citation type="submission" date="2017-12" db="EMBL/GenBank/DDBJ databases">
        <title>High-resolution comparative analysis of great ape genomes.</title>
        <authorList>
            <person name="Pollen A."/>
            <person name="Hastie A."/>
            <person name="Hormozdiari F."/>
            <person name="Dougherty M."/>
            <person name="Liu R."/>
            <person name="Chaisson M."/>
            <person name="Hoppe E."/>
            <person name="Hill C."/>
            <person name="Pang A."/>
            <person name="Hillier L."/>
            <person name="Baker C."/>
            <person name="Armstrong J."/>
            <person name="Shendure J."/>
            <person name="Paten B."/>
            <person name="Wilson R."/>
            <person name="Chao H."/>
            <person name="Schneider V."/>
            <person name="Ventura M."/>
            <person name="Kronenberg Z."/>
            <person name="Murali S."/>
            <person name="Gordon D."/>
            <person name="Cantsilieris S."/>
            <person name="Munson K."/>
            <person name="Nelson B."/>
            <person name="Raja A."/>
            <person name="Underwood J."/>
            <person name="Diekhans M."/>
            <person name="Fiddes I."/>
            <person name="Haussler D."/>
            <person name="Eichler E."/>
        </authorList>
    </citation>
    <scope>NUCLEOTIDE SEQUENCE [LARGE SCALE GENOMIC DNA]</scope>
    <source>
        <strain evidence="2">Yerkes chimp pedigree #C0471</strain>
    </source>
</reference>
<feature type="compositionally biased region" description="Low complexity" evidence="1">
    <location>
        <begin position="32"/>
        <end position="41"/>
    </location>
</feature>
<protein>
    <submittedName>
        <fullName evidence="2">GPS1 isoform 1</fullName>
    </submittedName>
</protein>
<dbReference type="AlphaFoldDB" id="A0A2J8JFN3"/>
<accession>A0A2J8JFN3</accession>
<comment type="caution">
    <text evidence="2">The sequence shown here is derived from an EMBL/GenBank/DDBJ whole genome shotgun (WGS) entry which is preliminary data.</text>
</comment>
<gene>
    <name evidence="2" type="ORF">CK820_G0047940</name>
</gene>
<feature type="region of interest" description="Disordered" evidence="1">
    <location>
        <begin position="10"/>
        <end position="46"/>
    </location>
</feature>
<organism evidence="2 3">
    <name type="scientific">Pan troglodytes</name>
    <name type="common">Chimpanzee</name>
    <dbReference type="NCBI Taxonomy" id="9598"/>
    <lineage>
        <taxon>Eukaryota</taxon>
        <taxon>Metazoa</taxon>
        <taxon>Chordata</taxon>
        <taxon>Craniata</taxon>
        <taxon>Vertebrata</taxon>
        <taxon>Euteleostomi</taxon>
        <taxon>Mammalia</taxon>
        <taxon>Eutheria</taxon>
        <taxon>Euarchontoglires</taxon>
        <taxon>Primates</taxon>
        <taxon>Haplorrhini</taxon>
        <taxon>Catarrhini</taxon>
        <taxon>Hominidae</taxon>
        <taxon>Pan</taxon>
    </lineage>
</organism>
<dbReference type="EMBL" id="NBAG03000462">
    <property type="protein sequence ID" value="PNI21573.1"/>
    <property type="molecule type" value="Genomic_DNA"/>
</dbReference>